<dbReference type="InterPro" id="IPR015943">
    <property type="entry name" value="WD40/YVTN_repeat-like_dom_sf"/>
</dbReference>
<sequence>MSDKKLLNIAKNESWETLYYNHNSTIKPLLFKVEIYGNNMEKICFIDEDKNLVTMSNDLEILKIESLFHQTNVSNKITSFVSDLNAFDKVNEIIALVNKSFEILLINSMEKSYEFINFPSTIYSCLLVQDKTYNRFALLAGSNNKIYLYDIPSKRILSTFKCSNSGVISNFIYIGGCLFLSISLKKNIELWDLRRSEEPLKIFDRLIPHMTSSINSVDVDKYSLTGIFLLQGSKDGSYKVSNIHTGAKIKIGKLKNISKNNMKSIKFFCKEQEFALSLIEESNELYLINLKTCEEKLIMPIQCQKKAVLHFLGVLPGSQKLIFVENNRLIMMKFCNN</sequence>
<accession>A0A0N4ZT99</accession>
<dbReference type="InterPro" id="IPR036322">
    <property type="entry name" value="WD40_repeat_dom_sf"/>
</dbReference>
<name>A0A0N4ZT99_PARTI</name>
<proteinExistence type="predicted"/>
<dbReference type="SUPFAM" id="SSF50978">
    <property type="entry name" value="WD40 repeat-like"/>
    <property type="match status" value="1"/>
</dbReference>
<reference evidence="2" key="1">
    <citation type="submission" date="2017-02" db="UniProtKB">
        <authorList>
            <consortium name="WormBaseParasite"/>
        </authorList>
    </citation>
    <scope>IDENTIFICATION</scope>
</reference>
<dbReference type="AlphaFoldDB" id="A0A0N4ZT99"/>
<protein>
    <submittedName>
        <fullName evidence="2">WD_REPEATS_REGION domain-containing protein</fullName>
    </submittedName>
</protein>
<evidence type="ECO:0000313" key="2">
    <source>
        <dbReference type="WBParaSite" id="PTRK_0001172800.1"/>
    </source>
</evidence>
<keyword evidence="1" id="KW-1185">Reference proteome</keyword>
<evidence type="ECO:0000313" key="1">
    <source>
        <dbReference type="Proteomes" id="UP000038045"/>
    </source>
</evidence>
<dbReference type="WBParaSite" id="PTRK_0001172800.1">
    <property type="protein sequence ID" value="PTRK_0001172800.1"/>
    <property type="gene ID" value="PTRK_0001172800"/>
</dbReference>
<dbReference type="Gene3D" id="2.130.10.10">
    <property type="entry name" value="YVTN repeat-like/Quinoprotein amine dehydrogenase"/>
    <property type="match status" value="1"/>
</dbReference>
<dbReference type="Proteomes" id="UP000038045">
    <property type="component" value="Unplaced"/>
</dbReference>
<organism evidence="1 2">
    <name type="scientific">Parastrongyloides trichosuri</name>
    <name type="common">Possum-specific nematode worm</name>
    <dbReference type="NCBI Taxonomy" id="131310"/>
    <lineage>
        <taxon>Eukaryota</taxon>
        <taxon>Metazoa</taxon>
        <taxon>Ecdysozoa</taxon>
        <taxon>Nematoda</taxon>
        <taxon>Chromadorea</taxon>
        <taxon>Rhabditida</taxon>
        <taxon>Tylenchina</taxon>
        <taxon>Panagrolaimomorpha</taxon>
        <taxon>Strongyloidoidea</taxon>
        <taxon>Strongyloididae</taxon>
        <taxon>Parastrongyloides</taxon>
    </lineage>
</organism>